<dbReference type="EMBL" id="LXQA010067190">
    <property type="protein sequence ID" value="MCI07934.1"/>
    <property type="molecule type" value="Genomic_DNA"/>
</dbReference>
<evidence type="ECO:0000313" key="2">
    <source>
        <dbReference type="Proteomes" id="UP000265520"/>
    </source>
</evidence>
<protein>
    <submittedName>
        <fullName evidence="1">Dishevelled/Egl-10/leckstrin domain protein</fullName>
    </submittedName>
</protein>
<comment type="caution">
    <text evidence="1">The sequence shown here is derived from an EMBL/GenBank/DDBJ whole genome shotgun (WGS) entry which is preliminary data.</text>
</comment>
<evidence type="ECO:0000313" key="1">
    <source>
        <dbReference type="EMBL" id="MCI07934.1"/>
    </source>
</evidence>
<dbReference type="InterPro" id="IPR036388">
    <property type="entry name" value="WH-like_DNA-bd_sf"/>
</dbReference>
<dbReference type="PANTHER" id="PTHR46361:SF1">
    <property type="entry name" value="F26K24.21 PROTEIN"/>
    <property type="match status" value="1"/>
</dbReference>
<keyword evidence="2" id="KW-1185">Reference proteome</keyword>
<dbReference type="AlphaFoldDB" id="A0A392P823"/>
<dbReference type="InterPro" id="IPR036390">
    <property type="entry name" value="WH_DNA-bd_sf"/>
</dbReference>
<dbReference type="PANTHER" id="PTHR46361">
    <property type="entry name" value="ELECTRON CARRIER/ PROTEIN DISULFIDE OXIDOREDUCTASE"/>
    <property type="match status" value="1"/>
</dbReference>
<dbReference type="SUPFAM" id="SSF46785">
    <property type="entry name" value="Winged helix' DNA-binding domain"/>
    <property type="match status" value="1"/>
</dbReference>
<dbReference type="Gene3D" id="1.10.10.10">
    <property type="entry name" value="Winged helix-like DNA-binding domain superfamily/Winged helix DNA-binding domain"/>
    <property type="match status" value="1"/>
</dbReference>
<dbReference type="Proteomes" id="UP000265520">
    <property type="component" value="Unassembled WGS sequence"/>
</dbReference>
<feature type="non-terminal residue" evidence="1">
    <location>
        <position position="1"/>
    </location>
</feature>
<accession>A0A392P823</accession>
<organism evidence="1 2">
    <name type="scientific">Trifolium medium</name>
    <dbReference type="NCBI Taxonomy" id="97028"/>
    <lineage>
        <taxon>Eukaryota</taxon>
        <taxon>Viridiplantae</taxon>
        <taxon>Streptophyta</taxon>
        <taxon>Embryophyta</taxon>
        <taxon>Tracheophyta</taxon>
        <taxon>Spermatophyta</taxon>
        <taxon>Magnoliopsida</taxon>
        <taxon>eudicotyledons</taxon>
        <taxon>Gunneridae</taxon>
        <taxon>Pentapetalae</taxon>
        <taxon>rosids</taxon>
        <taxon>fabids</taxon>
        <taxon>Fabales</taxon>
        <taxon>Fabaceae</taxon>
        <taxon>Papilionoideae</taxon>
        <taxon>50 kb inversion clade</taxon>
        <taxon>NPAAA clade</taxon>
        <taxon>Hologalegina</taxon>
        <taxon>IRL clade</taxon>
        <taxon>Trifolieae</taxon>
        <taxon>Trifolium</taxon>
    </lineage>
</organism>
<reference evidence="1 2" key="1">
    <citation type="journal article" date="2018" name="Front. Plant Sci.">
        <title>Red Clover (Trifolium pratense) and Zigzag Clover (T. medium) - A Picture of Genomic Similarities and Differences.</title>
        <authorList>
            <person name="Dluhosova J."/>
            <person name="Istvanek J."/>
            <person name="Nedelnik J."/>
            <person name="Repkova J."/>
        </authorList>
    </citation>
    <scope>NUCLEOTIDE SEQUENCE [LARGE SCALE GENOMIC DNA]</scope>
    <source>
        <strain evidence="2">cv. 10/8</strain>
        <tissue evidence="1">Leaf</tissue>
    </source>
</reference>
<feature type="non-terminal residue" evidence="1">
    <location>
        <position position="69"/>
    </location>
</feature>
<name>A0A392P823_9FABA</name>
<sequence length="69" mass="8158">GDDTPLPPVYGYDYVEDDRTDEMVGVVRILREKLLIQDRLRRMKIVKNCFEGNEFVEVVVQHFKCARNE</sequence>
<proteinExistence type="predicted"/>